<keyword evidence="1" id="KW-0812">Transmembrane</keyword>
<evidence type="ECO:0000256" key="1">
    <source>
        <dbReference type="SAM" id="Phobius"/>
    </source>
</evidence>
<feature type="non-terminal residue" evidence="2">
    <location>
        <position position="95"/>
    </location>
</feature>
<proteinExistence type="predicted"/>
<keyword evidence="1" id="KW-0472">Membrane</keyword>
<dbReference type="EMBL" id="GEMB01007853">
    <property type="protein sequence ID" value="JAR95603.1"/>
    <property type="molecule type" value="Transcribed_RNA"/>
</dbReference>
<feature type="transmembrane region" description="Helical" evidence="1">
    <location>
        <begin position="21"/>
        <end position="41"/>
    </location>
</feature>
<evidence type="ECO:0000313" key="2">
    <source>
        <dbReference type="EMBL" id="JAR95603.1"/>
    </source>
</evidence>
<protein>
    <submittedName>
        <fullName evidence="2">Uncharacterized protein</fullName>
    </submittedName>
</protein>
<reference evidence="2" key="2">
    <citation type="journal article" date="2017" name="J. Med. Entomol.">
        <title>Transcriptome Analysis of the Triatoma infestans (Hemiptera: Reduviidae) Integument.</title>
        <authorList>
            <person name="Calderon-Fernandez G.M."/>
            <person name="Moriconi D.E."/>
            <person name="Dulbecco A.B."/>
            <person name="Juarez M.P."/>
        </authorList>
    </citation>
    <scope>NUCLEOTIDE SEQUENCE</scope>
    <source>
        <strain evidence="2">Int1</strain>
        <tissue evidence="2">Integument</tissue>
    </source>
</reference>
<feature type="non-terminal residue" evidence="2">
    <location>
        <position position="1"/>
    </location>
</feature>
<dbReference type="AlphaFoldDB" id="A0A161M0N9"/>
<organism evidence="2">
    <name type="scientific">Triatoma infestans</name>
    <name type="common">Assassin bug</name>
    <dbReference type="NCBI Taxonomy" id="30076"/>
    <lineage>
        <taxon>Eukaryota</taxon>
        <taxon>Metazoa</taxon>
        <taxon>Ecdysozoa</taxon>
        <taxon>Arthropoda</taxon>
        <taxon>Hexapoda</taxon>
        <taxon>Insecta</taxon>
        <taxon>Pterygota</taxon>
        <taxon>Neoptera</taxon>
        <taxon>Paraneoptera</taxon>
        <taxon>Hemiptera</taxon>
        <taxon>Heteroptera</taxon>
        <taxon>Panheteroptera</taxon>
        <taxon>Cimicomorpha</taxon>
        <taxon>Reduviidae</taxon>
        <taxon>Triatominae</taxon>
        <taxon>Triatoma</taxon>
    </lineage>
</organism>
<reference evidence="2" key="1">
    <citation type="submission" date="2016-04" db="EMBL/GenBank/DDBJ databases">
        <authorList>
            <person name="Calderon-Fernandez G.M.Sr."/>
        </authorList>
    </citation>
    <scope>NUCLEOTIDE SEQUENCE</scope>
    <source>
        <strain evidence="2">Int1</strain>
        <tissue evidence="2">Integument</tissue>
    </source>
</reference>
<sequence length="95" mass="11672">QPRSKILKWSEMKKHYELYPLYLLIAIDQAYVLFNILWMPLTRDISLEPRKHPNNMRMDLLHPHWLKLYHINDQLLPRPDLHEAYTLLKEGERRN</sequence>
<accession>A0A161M0N9</accession>
<keyword evidence="1" id="KW-1133">Transmembrane helix</keyword>
<name>A0A161M0N9_TRIIF</name>